<gene>
    <name evidence="1" type="ORF">GCM10011386_39200</name>
</gene>
<dbReference type="RefSeq" id="WP_188753166.1">
    <property type="nucleotide sequence ID" value="NZ_BMIK01000019.1"/>
</dbReference>
<organism evidence="1 2">
    <name type="scientific">Parapedobacter defluvii</name>
    <dbReference type="NCBI Taxonomy" id="2045106"/>
    <lineage>
        <taxon>Bacteria</taxon>
        <taxon>Pseudomonadati</taxon>
        <taxon>Bacteroidota</taxon>
        <taxon>Sphingobacteriia</taxon>
        <taxon>Sphingobacteriales</taxon>
        <taxon>Sphingobacteriaceae</taxon>
        <taxon>Parapedobacter</taxon>
    </lineage>
</organism>
<comment type="caution">
    <text evidence="1">The sequence shown here is derived from an EMBL/GenBank/DDBJ whole genome shotgun (WGS) entry which is preliminary data.</text>
</comment>
<proteinExistence type="predicted"/>
<protein>
    <recommendedName>
        <fullName evidence="3">GIY-YIG domain-containing protein</fullName>
    </recommendedName>
</protein>
<dbReference type="EMBL" id="BMIK01000019">
    <property type="protein sequence ID" value="GGC43088.1"/>
    <property type="molecule type" value="Genomic_DNA"/>
</dbReference>
<reference evidence="2" key="1">
    <citation type="journal article" date="2019" name="Int. J. Syst. Evol. Microbiol.">
        <title>The Global Catalogue of Microorganisms (GCM) 10K type strain sequencing project: providing services to taxonomists for standard genome sequencing and annotation.</title>
        <authorList>
            <consortium name="The Broad Institute Genomics Platform"/>
            <consortium name="The Broad Institute Genome Sequencing Center for Infectious Disease"/>
            <person name="Wu L."/>
            <person name="Ma J."/>
        </authorList>
    </citation>
    <scope>NUCLEOTIDE SEQUENCE [LARGE SCALE GENOMIC DNA]</scope>
    <source>
        <strain evidence="2">CGMCC 1.15342</strain>
    </source>
</reference>
<evidence type="ECO:0008006" key="3">
    <source>
        <dbReference type="Google" id="ProtNLM"/>
    </source>
</evidence>
<accession>A0ABQ1MR47</accession>
<evidence type="ECO:0000313" key="1">
    <source>
        <dbReference type="EMBL" id="GGC43088.1"/>
    </source>
</evidence>
<name>A0ABQ1MR47_9SPHI</name>
<evidence type="ECO:0000313" key="2">
    <source>
        <dbReference type="Proteomes" id="UP000597338"/>
    </source>
</evidence>
<dbReference type="Proteomes" id="UP000597338">
    <property type="component" value="Unassembled WGS sequence"/>
</dbReference>
<sequence length="151" mass="17322">MMFEFLNKYKIHGEYPLGKGQSHSKRCDAPKDGRGVYVVLRGDEVLYISCSGLVRANSDEPKVREADGGGLWGRITGGKLPGVGRQRIHQKLVSENIDEVTIKWWVTYDETYQDNPEDVIDTMKSEYIDNHGRFPKWNNNKQSKLANWIFS</sequence>
<keyword evidence="2" id="KW-1185">Reference proteome</keyword>